<dbReference type="InterPro" id="IPR048304">
    <property type="entry name" value="UbiD_Rift_dom"/>
</dbReference>
<dbReference type="GO" id="GO:0008694">
    <property type="term" value="F:4-hydroxy-3-polyprenylbenzoate decarboxylase activity"/>
    <property type="evidence" value="ECO:0007669"/>
    <property type="project" value="TreeGrafter"/>
</dbReference>
<proteinExistence type="inferred from homology"/>
<evidence type="ECO:0000259" key="2">
    <source>
        <dbReference type="Pfam" id="PF01977"/>
    </source>
</evidence>
<dbReference type="InterPro" id="IPR002830">
    <property type="entry name" value="UbiD"/>
</dbReference>
<dbReference type="SUPFAM" id="SSF143968">
    <property type="entry name" value="UbiD C-terminal domain-like"/>
    <property type="match status" value="1"/>
</dbReference>
<dbReference type="InterPro" id="IPR049383">
    <property type="entry name" value="UbiD-like_N"/>
</dbReference>
<dbReference type="PANTHER" id="PTHR30108">
    <property type="entry name" value="3-OCTAPRENYL-4-HYDROXYBENZOATE CARBOXY-LYASE-RELATED"/>
    <property type="match status" value="1"/>
</dbReference>
<dbReference type="PATRIC" id="fig|608538.5.peg.170"/>
<dbReference type="STRING" id="608538.HTH_0169"/>
<feature type="domain" description="3-octaprenyl-4-hydroxybenzoate carboxy-lyase-like N-terminal" evidence="3">
    <location>
        <begin position="10"/>
        <end position="86"/>
    </location>
</feature>
<sequence length="492" mass="56131">MPYTDLREFLKTLEREGELARIKEPVSPILEISEVTDRVSKTPGGGKALLFEKVEGYSVPVLTNMLGSEKRIKLALGYENLEDIGWKLYRLLRPEIPNTFLEKLKRLPELKKLNDSLPRIVRKGPVKENIIKEKINVLDFPIPKCWPEDGGRYITFGQVITKDPESGIRNVGLYRVQVLSPTELALHWQIHKDGNHHYWKAKRLGKKLEVAIAIGGDPVLSYVASAPLPPEVDEYLFAGLIREEGVELVKGETVQVEYPAHAEIAIEGYVDPQEPLVDEGPFGDHTGFYTPVDKYPRMHITAILHRDNPIYLSTLVGRPPQEDKYIGWATERIFLPLIKFNLPEVVDYHLPAEGCFHNFCFVSIKKRYPGHAFKVAYALLGLGLMSLEKVIVVFDEWVNVHNMEEVLWAWGNNMDPSRDVLILKGPIDVLDHSTSQVGVGGKMVIDATTKWKEEGYTREWPKVIEMSKEVKEKMDKLWDRIKYQIYGDNRGA</sequence>
<evidence type="ECO:0000256" key="1">
    <source>
        <dbReference type="ARBA" id="ARBA00010021"/>
    </source>
</evidence>
<dbReference type="AlphaFoldDB" id="D3DFN4"/>
<dbReference type="EMBL" id="AP011112">
    <property type="protein sequence ID" value="BAI68636.1"/>
    <property type="molecule type" value="Genomic_DNA"/>
</dbReference>
<dbReference type="SUPFAM" id="SSF50475">
    <property type="entry name" value="FMN-binding split barrel"/>
    <property type="match status" value="1"/>
</dbReference>
<dbReference type="InterPro" id="IPR049381">
    <property type="entry name" value="UbiD-like_C"/>
</dbReference>
<dbReference type="Pfam" id="PF20695">
    <property type="entry name" value="UbiD_N"/>
    <property type="match status" value="1"/>
</dbReference>
<organism evidence="5 6">
    <name type="scientific">Hydrogenobacter thermophilus (strain DSM 6534 / IAM 12695 / TK-6)</name>
    <dbReference type="NCBI Taxonomy" id="608538"/>
    <lineage>
        <taxon>Bacteria</taxon>
        <taxon>Pseudomonadati</taxon>
        <taxon>Aquificota</taxon>
        <taxon>Aquificia</taxon>
        <taxon>Aquificales</taxon>
        <taxon>Aquificaceae</taxon>
        <taxon>Hydrogenobacter</taxon>
    </lineage>
</organism>
<feature type="domain" description="3-octaprenyl-4-hydroxybenzoate carboxy-lyase-like Rift-related" evidence="2">
    <location>
        <begin position="121"/>
        <end position="319"/>
    </location>
</feature>
<dbReference type="GO" id="GO:0005829">
    <property type="term" value="C:cytosol"/>
    <property type="evidence" value="ECO:0007669"/>
    <property type="project" value="TreeGrafter"/>
</dbReference>
<dbReference type="KEGG" id="hte:Hydth_0170"/>
<feature type="domain" description="3-octaprenyl-4-hydroxybenzoate carboxy-lyase-like C-terminal" evidence="4">
    <location>
        <begin position="325"/>
        <end position="447"/>
    </location>
</feature>
<accession>D3DFN4</accession>
<dbReference type="Pfam" id="PF20696">
    <property type="entry name" value="UbiD_C"/>
    <property type="match status" value="1"/>
</dbReference>
<evidence type="ECO:0000313" key="5">
    <source>
        <dbReference type="EMBL" id="BAI68636.1"/>
    </source>
</evidence>
<dbReference type="FunFam" id="3.40.1670.10:FF:000003">
    <property type="entry name" value="Phenolic acid decarboxylase"/>
    <property type="match status" value="1"/>
</dbReference>
<dbReference type="Gene3D" id="3.40.1670.10">
    <property type="entry name" value="UbiD C-terminal domain-like"/>
    <property type="match status" value="1"/>
</dbReference>
<dbReference type="GO" id="GO:0006744">
    <property type="term" value="P:ubiquinone biosynthetic process"/>
    <property type="evidence" value="ECO:0007669"/>
    <property type="project" value="TreeGrafter"/>
</dbReference>
<dbReference type="Proteomes" id="UP000002574">
    <property type="component" value="Chromosome"/>
</dbReference>
<name>D3DFN4_HYDTT</name>
<gene>
    <name evidence="5" type="ordered locus">HTH_0169</name>
</gene>
<protein>
    <submittedName>
        <fullName evidence="5">UbiD family decarboxylase</fullName>
    </submittedName>
</protein>
<dbReference type="PANTHER" id="PTHR30108:SF17">
    <property type="entry name" value="FERULIC ACID DECARBOXYLASE 1"/>
    <property type="match status" value="1"/>
</dbReference>
<dbReference type="RefSeq" id="WP_012962819.1">
    <property type="nucleotide sequence ID" value="NC_013799.1"/>
</dbReference>
<comment type="similarity">
    <text evidence="1">Belongs to the UbiD family.</text>
</comment>
<evidence type="ECO:0000313" key="6">
    <source>
        <dbReference type="Proteomes" id="UP000002574"/>
    </source>
</evidence>
<dbReference type="NCBIfam" id="TIGR00148">
    <property type="entry name" value="UbiD family decarboxylase"/>
    <property type="match status" value="1"/>
</dbReference>
<dbReference type="Pfam" id="PF01977">
    <property type="entry name" value="UbiD"/>
    <property type="match status" value="1"/>
</dbReference>
<keyword evidence="6" id="KW-1185">Reference proteome</keyword>
<dbReference type="eggNOG" id="COG0043">
    <property type="taxonomic scope" value="Bacteria"/>
</dbReference>
<dbReference type="InterPro" id="IPR022390">
    <property type="entry name" value="HBDC"/>
</dbReference>
<dbReference type="KEGG" id="hth:HTH_0169"/>
<evidence type="ECO:0000259" key="4">
    <source>
        <dbReference type="Pfam" id="PF20696"/>
    </source>
</evidence>
<dbReference type="NCBIfam" id="TIGR03701">
    <property type="entry name" value="mena_SCO4490"/>
    <property type="match status" value="1"/>
</dbReference>
<reference evidence="5 6" key="1">
    <citation type="journal article" date="2010" name="J. Bacteriol.">
        <title>Complete genome sequence of the thermophilic, obligately chemolithoautotrophic hydrogen-oxidizing bacterium Hydrogenobacter thermophilus TK-6.</title>
        <authorList>
            <person name="Arai H."/>
            <person name="Kanbe H."/>
            <person name="Ishii M."/>
            <person name="Igarashi Y."/>
        </authorList>
    </citation>
    <scope>NUCLEOTIDE SEQUENCE [LARGE SCALE GENOMIC DNA]</scope>
    <source>
        <strain evidence="6">DSM 6534 / IAM 12695 / TK-6 [Tokyo]</strain>
    </source>
</reference>
<evidence type="ECO:0000259" key="3">
    <source>
        <dbReference type="Pfam" id="PF20695"/>
    </source>
</evidence>
<dbReference type="Gene3D" id="1.20.5.570">
    <property type="entry name" value="Single helix bin"/>
    <property type="match status" value="1"/>
</dbReference>